<dbReference type="EMBL" id="CP063849">
    <property type="protein sequence ID" value="QOY86111.1"/>
    <property type="molecule type" value="Genomic_DNA"/>
</dbReference>
<dbReference type="Pfam" id="PF13646">
    <property type="entry name" value="HEAT_2"/>
    <property type="match status" value="2"/>
</dbReference>
<organism evidence="1 2">
    <name type="scientific">Paludibaculum fermentans</name>
    <dbReference type="NCBI Taxonomy" id="1473598"/>
    <lineage>
        <taxon>Bacteria</taxon>
        <taxon>Pseudomonadati</taxon>
        <taxon>Acidobacteriota</taxon>
        <taxon>Terriglobia</taxon>
        <taxon>Bryobacterales</taxon>
        <taxon>Bryobacteraceae</taxon>
        <taxon>Paludibaculum</taxon>
    </lineage>
</organism>
<dbReference type="InterPro" id="IPR004155">
    <property type="entry name" value="PBS_lyase_HEAT"/>
</dbReference>
<dbReference type="InterPro" id="IPR016024">
    <property type="entry name" value="ARM-type_fold"/>
</dbReference>
<dbReference type="KEGG" id="pfer:IRI77_25320"/>
<reference evidence="1 2" key="1">
    <citation type="submission" date="2020-10" db="EMBL/GenBank/DDBJ databases">
        <title>Complete genome sequence of Paludibaculum fermentans P105T, a facultatively anaerobic acidobacterium capable of dissimilatory Fe(III) reduction.</title>
        <authorList>
            <person name="Dedysh S.N."/>
            <person name="Beletsky A.V."/>
            <person name="Kulichevskaya I.S."/>
            <person name="Mardanov A.V."/>
            <person name="Ravin N.V."/>
        </authorList>
    </citation>
    <scope>NUCLEOTIDE SEQUENCE [LARGE SCALE GENOMIC DNA]</scope>
    <source>
        <strain evidence="1 2">P105</strain>
    </source>
</reference>
<dbReference type="PANTHER" id="PTHR12697">
    <property type="entry name" value="PBS LYASE HEAT-LIKE PROTEIN"/>
    <property type="match status" value="1"/>
</dbReference>
<dbReference type="SMART" id="SM00567">
    <property type="entry name" value="EZ_HEAT"/>
    <property type="match status" value="5"/>
</dbReference>
<keyword evidence="2" id="KW-1185">Reference proteome</keyword>
<proteinExistence type="predicted"/>
<dbReference type="InterPro" id="IPR011989">
    <property type="entry name" value="ARM-like"/>
</dbReference>
<gene>
    <name evidence="1" type="ORF">IRI77_25320</name>
</gene>
<accession>A0A7S7NM13</accession>
<dbReference type="GO" id="GO:0016491">
    <property type="term" value="F:oxidoreductase activity"/>
    <property type="evidence" value="ECO:0007669"/>
    <property type="project" value="TreeGrafter"/>
</dbReference>
<dbReference type="AlphaFoldDB" id="A0A7S7NM13"/>
<dbReference type="SUPFAM" id="SSF48371">
    <property type="entry name" value="ARM repeat"/>
    <property type="match status" value="1"/>
</dbReference>
<evidence type="ECO:0000313" key="2">
    <source>
        <dbReference type="Proteomes" id="UP000593892"/>
    </source>
</evidence>
<dbReference type="Gene3D" id="1.25.10.10">
    <property type="entry name" value="Leucine-rich Repeat Variant"/>
    <property type="match status" value="1"/>
</dbReference>
<dbReference type="Proteomes" id="UP000593892">
    <property type="component" value="Chromosome"/>
</dbReference>
<dbReference type="RefSeq" id="WP_194447780.1">
    <property type="nucleotide sequence ID" value="NZ_CP063849.1"/>
</dbReference>
<name>A0A7S7NM13_PALFE</name>
<protein>
    <submittedName>
        <fullName evidence="1">HEAT repeat domain-containing protein</fullName>
    </submittedName>
</protein>
<evidence type="ECO:0000313" key="1">
    <source>
        <dbReference type="EMBL" id="QOY86111.1"/>
    </source>
</evidence>
<sequence>MKPFILLLATLPLLAQQPRIVNAKFENKASSNLKADVDAATARGGPLWIGWSVPQVAGAGNSCCSTSRDGQVITQGCALEPNTNVTQVSSGPIHLEGASHSAILLRVEGGTLDKVRLFGSDCSLDAGGLPVVWLTGVKPADSVNFLAAYTRQHFEEHRKGGAIAAIAVHDDPQADRVLNEFVQPSQPEELRRSTVFWLGNTRGKSGFETLQRLLKDDPSPGVKEQVVFALTLTKDPRGMDTIIQAAKSDPNPEVRSKALFWMAQKAGRKALGPITSAVENDPDTKVKRQAVFALTQMPSNEGVPALIEVAKNNKNQAVRKQAFFWLGQSKDERATRFLEQVLTAKQ</sequence>
<dbReference type="PANTHER" id="PTHR12697:SF5">
    <property type="entry name" value="DEOXYHYPUSINE HYDROXYLASE"/>
    <property type="match status" value="1"/>
</dbReference>